<name>A0ABR2WX36_9FUNG</name>
<organism evidence="12 13">
    <name type="scientific">Basidiobolus ranarum</name>
    <dbReference type="NCBI Taxonomy" id="34480"/>
    <lineage>
        <taxon>Eukaryota</taxon>
        <taxon>Fungi</taxon>
        <taxon>Fungi incertae sedis</taxon>
        <taxon>Zoopagomycota</taxon>
        <taxon>Entomophthoromycotina</taxon>
        <taxon>Basidiobolomycetes</taxon>
        <taxon>Basidiobolales</taxon>
        <taxon>Basidiobolaceae</taxon>
        <taxon>Basidiobolus</taxon>
    </lineage>
</organism>
<dbReference type="Gene3D" id="3.30.540.30">
    <property type="match status" value="3"/>
</dbReference>
<comment type="subcellular location">
    <subcellularLocation>
        <location evidence="2">Cytoplasm</location>
    </subcellularLocation>
</comment>
<protein>
    <recommendedName>
        <fullName evidence="11">Dipeptidyl peptidase 3</fullName>
        <ecNumber evidence="11">3.4.14.4</ecNumber>
    </recommendedName>
    <alternativeName>
        <fullName evidence="11">Dipeptidyl aminopeptidase III</fullName>
    </alternativeName>
    <alternativeName>
        <fullName evidence="11">Dipeptidyl peptidase III</fullName>
    </alternativeName>
</protein>
<keyword evidence="10 11" id="KW-0482">Metalloprotease</keyword>
<dbReference type="Proteomes" id="UP001479436">
    <property type="component" value="Unassembled WGS sequence"/>
</dbReference>
<sequence>MLSFNRIVKGGKCLTVGCNILRPKHSKISSVLPFQHSAFTFSRLSRSVTTLTSDIEAQHYADHKAPVCQLEIRNHFELLQEKEKRYAHHISRASWYGARVLLAQTTKDSENIYDFIISLFKEEKNNQMVALDQLQQKSGVDTETFQHWLQYSGQFLGNMGNYKSFGDTKFIPRISEAALEAIVKARGSQRVTDLFNSVKQNIFSVTPASKNLLGYVDDGHVSNYYSENVTKNDILEVQKFLESIEVDSLNTRLFKISETEFEVKVASAIVKDPEVHRTNQGKTIKIVYGDHHVSMKKIAKEIQAAIEYAANDDQRLMLEKYAESFTTGSISAHKESQKYWINDVGPTVESNIGFIETYRDPAGIRAEWEGFVAMVNKDRTKKFGVLVDNAERFISKLPWGADYEKDSFHKPDFTSLEVMSFATGGIPAGINIPNYDDIREYYGFKNVSLGNVLNAKSSNEKYPFLNEADRILYEKLKGPSFEVQVGIHELLGHGSGKLLAEQEQGKYNFDINNPPISPITKSPITTWYKPGETWGSVFKNIASSYEECRAESVALYLSTDKDALKVFGHTDISHEIGLADDIMYVGWLSMVRAGLLGLEFYNPTVKKWGQAHMMARYAILRVLLEAGQDFVKIERNTDDTDAIITLDRGKIMSVGMPAMHTFLQKIQVYKATADFEAGSALYAEMTRVPEDWNTLRDIVISHKQPRKLFVQANTVLEGDTVAMKEYPATVEGIVQSFVERSI</sequence>
<evidence type="ECO:0000256" key="7">
    <source>
        <dbReference type="ARBA" id="ARBA00022723"/>
    </source>
</evidence>
<dbReference type="PANTHER" id="PTHR23422">
    <property type="entry name" value="DIPEPTIDYL PEPTIDASE III-RELATED"/>
    <property type="match status" value="1"/>
</dbReference>
<evidence type="ECO:0000256" key="10">
    <source>
        <dbReference type="ARBA" id="ARBA00023049"/>
    </source>
</evidence>
<dbReference type="EMBL" id="JASJQH010000190">
    <property type="protein sequence ID" value="KAK9766092.1"/>
    <property type="molecule type" value="Genomic_DNA"/>
</dbReference>
<keyword evidence="6 11" id="KW-0645">Protease</keyword>
<dbReference type="EC" id="3.4.14.4" evidence="11"/>
<dbReference type="InterPro" id="IPR039461">
    <property type="entry name" value="Peptidase_M49"/>
</dbReference>
<dbReference type="PANTHER" id="PTHR23422:SF11">
    <property type="entry name" value="DIPEPTIDYL PEPTIDASE 3"/>
    <property type="match status" value="1"/>
</dbReference>
<keyword evidence="8 11" id="KW-0378">Hydrolase</keyword>
<evidence type="ECO:0000256" key="4">
    <source>
        <dbReference type="ARBA" id="ARBA00022438"/>
    </source>
</evidence>
<keyword evidence="4 11" id="KW-0031">Aminopeptidase</keyword>
<evidence type="ECO:0000256" key="9">
    <source>
        <dbReference type="ARBA" id="ARBA00022833"/>
    </source>
</evidence>
<evidence type="ECO:0000313" key="12">
    <source>
        <dbReference type="EMBL" id="KAK9766092.1"/>
    </source>
</evidence>
<evidence type="ECO:0000256" key="11">
    <source>
        <dbReference type="PIRNR" id="PIRNR007828"/>
    </source>
</evidence>
<keyword evidence="13" id="KW-1185">Reference proteome</keyword>
<gene>
    <name evidence="12" type="ORF">K7432_005077</name>
</gene>
<dbReference type="InterPro" id="IPR005317">
    <property type="entry name" value="Dipeptidyl-peptase3"/>
</dbReference>
<dbReference type="Pfam" id="PF03571">
    <property type="entry name" value="Peptidase_M49"/>
    <property type="match status" value="1"/>
</dbReference>
<evidence type="ECO:0000256" key="6">
    <source>
        <dbReference type="ARBA" id="ARBA00022670"/>
    </source>
</evidence>
<evidence type="ECO:0000256" key="1">
    <source>
        <dbReference type="ARBA" id="ARBA00001336"/>
    </source>
</evidence>
<keyword evidence="9 11" id="KW-0862">Zinc</keyword>
<evidence type="ECO:0000256" key="5">
    <source>
        <dbReference type="ARBA" id="ARBA00022490"/>
    </source>
</evidence>
<accession>A0ABR2WX36</accession>
<keyword evidence="7 11" id="KW-0479">Metal-binding</keyword>
<dbReference type="PIRSF" id="PIRSF007828">
    <property type="entry name" value="Dipeptidyl-peptidase_III"/>
    <property type="match status" value="1"/>
</dbReference>
<comment type="caution">
    <text evidence="12">The sequence shown here is derived from an EMBL/GenBank/DDBJ whole genome shotgun (WGS) entry which is preliminary data.</text>
</comment>
<reference evidence="12 13" key="1">
    <citation type="submission" date="2023-04" db="EMBL/GenBank/DDBJ databases">
        <title>Genome of Basidiobolus ranarum AG-B5.</title>
        <authorList>
            <person name="Stajich J.E."/>
            <person name="Carter-House D."/>
            <person name="Gryganskyi A."/>
        </authorList>
    </citation>
    <scope>NUCLEOTIDE SEQUENCE [LARGE SCALE GENOMIC DNA]</scope>
    <source>
        <strain evidence="12 13">AG-B5</strain>
    </source>
</reference>
<evidence type="ECO:0000256" key="8">
    <source>
        <dbReference type="ARBA" id="ARBA00022801"/>
    </source>
</evidence>
<comment type="cofactor">
    <cofactor evidence="11">
        <name>Zn(2+)</name>
        <dbReference type="ChEBI" id="CHEBI:29105"/>
    </cofactor>
    <text evidence="11">Binds 1 zinc ion per subunit.</text>
</comment>
<evidence type="ECO:0000256" key="2">
    <source>
        <dbReference type="ARBA" id="ARBA00004496"/>
    </source>
</evidence>
<comment type="catalytic activity">
    <reaction evidence="1 11">
        <text>Release of an N-terminal dipeptide from a peptide comprising four or more residues, with broad specificity. Also acts on dipeptidyl 2-naphthylamides.</text>
        <dbReference type="EC" id="3.4.14.4"/>
    </reaction>
</comment>
<evidence type="ECO:0000256" key="3">
    <source>
        <dbReference type="ARBA" id="ARBA00010200"/>
    </source>
</evidence>
<proteinExistence type="inferred from homology"/>
<comment type="similarity">
    <text evidence="3 11">Belongs to the peptidase M49 family.</text>
</comment>
<evidence type="ECO:0000313" key="13">
    <source>
        <dbReference type="Proteomes" id="UP001479436"/>
    </source>
</evidence>
<keyword evidence="5 11" id="KW-0963">Cytoplasm</keyword>